<keyword evidence="2" id="KW-1185">Reference proteome</keyword>
<sequence>MLKLNDDILYYIFQELNDDGNSLFTCLLVNKLWCELTVPILWRFPLKYIQINNKNRTRLLFKIILLHLSEHSIKLLMDINIKIISAEKPKQKLSFNYVSFCKYLGIYKIFIILDLGSHLCCNQKRCLSQEIYKLFINECSNIIYLNSDELIYPLYQYPGANICLSNLSELDCKSNLESSVFYGLAKICRLIEKIHITFTVDNLGLTKLIEAQKHIKYIRINNFSVGYEYGKMTQALEKHAHSILYLELVINETYSCFHLPNLINLQSLIIVSVNEEPFHSLGQLFVKHLMTRVYYNLQILELTRIPLRVAANIIKNTNGNIWKIKIRTSKFNHSKEYIQSIYKYCPNIKITSVLLNNRNLDELKNLFINCIHLEALDVIVINENGRYEDNYEKFLDLLVKFAPITLYKLHINPFFYSKQSLKLFFNNWKGRKILHLYDHSGNWSELIQNNEEIVGYRDCKDFWNVENYTKITWYDEF</sequence>
<gene>
    <name evidence="1" type="ORF">C1645_818498</name>
</gene>
<protein>
    <recommendedName>
        <fullName evidence="3">F-box domain-containing protein</fullName>
    </recommendedName>
</protein>
<evidence type="ECO:0000313" key="1">
    <source>
        <dbReference type="EMBL" id="RIA94117.1"/>
    </source>
</evidence>
<accession>A0A397TCT3</accession>
<dbReference type="EMBL" id="QKYT01000089">
    <property type="protein sequence ID" value="RIA94117.1"/>
    <property type="molecule type" value="Genomic_DNA"/>
</dbReference>
<proteinExistence type="predicted"/>
<organism evidence="1 2">
    <name type="scientific">Glomus cerebriforme</name>
    <dbReference type="NCBI Taxonomy" id="658196"/>
    <lineage>
        <taxon>Eukaryota</taxon>
        <taxon>Fungi</taxon>
        <taxon>Fungi incertae sedis</taxon>
        <taxon>Mucoromycota</taxon>
        <taxon>Glomeromycotina</taxon>
        <taxon>Glomeromycetes</taxon>
        <taxon>Glomerales</taxon>
        <taxon>Glomeraceae</taxon>
        <taxon>Glomus</taxon>
    </lineage>
</organism>
<evidence type="ECO:0008006" key="3">
    <source>
        <dbReference type="Google" id="ProtNLM"/>
    </source>
</evidence>
<reference evidence="1 2" key="1">
    <citation type="submission" date="2018-06" db="EMBL/GenBank/DDBJ databases">
        <title>Comparative genomics reveals the genomic features of Rhizophagus irregularis, R. cerebriforme, R. diaphanum and Gigaspora rosea, and their symbiotic lifestyle signature.</title>
        <authorList>
            <person name="Morin E."/>
            <person name="San Clemente H."/>
            <person name="Chen E.C.H."/>
            <person name="De La Providencia I."/>
            <person name="Hainaut M."/>
            <person name="Kuo A."/>
            <person name="Kohler A."/>
            <person name="Murat C."/>
            <person name="Tang N."/>
            <person name="Roy S."/>
            <person name="Loubradou J."/>
            <person name="Henrissat B."/>
            <person name="Grigoriev I.V."/>
            <person name="Corradi N."/>
            <person name="Roux C."/>
            <person name="Martin F.M."/>
        </authorList>
    </citation>
    <scope>NUCLEOTIDE SEQUENCE [LARGE SCALE GENOMIC DNA]</scope>
    <source>
        <strain evidence="1 2">DAOM 227022</strain>
    </source>
</reference>
<evidence type="ECO:0000313" key="2">
    <source>
        <dbReference type="Proteomes" id="UP000265703"/>
    </source>
</evidence>
<dbReference type="OrthoDB" id="2309049at2759"/>
<comment type="caution">
    <text evidence="1">The sequence shown here is derived from an EMBL/GenBank/DDBJ whole genome shotgun (WGS) entry which is preliminary data.</text>
</comment>
<name>A0A397TCT3_9GLOM</name>
<dbReference type="AlphaFoldDB" id="A0A397TCT3"/>
<dbReference type="Proteomes" id="UP000265703">
    <property type="component" value="Unassembled WGS sequence"/>
</dbReference>